<dbReference type="InterPro" id="IPR036875">
    <property type="entry name" value="Znf_CCHC_sf"/>
</dbReference>
<sequence>MPPRRVVKGRPARRNVEEQELPNALEVQPQGEVTNAEFCEAIRMLSQVVTNQAGSKEKLDRERLILQRFVEEEKLRDREEFKNKKAKIGNESGQQKSNANRSSFQQKQKGHATSSSSAPAPKNKGEYYGQNSRAKPAYSQGSMAQGGSKPPTCAKCYRYHSSVYHEGSTSCFKCGQSGHFMRECPKNK</sequence>
<keyword evidence="5" id="KW-1185">Reference proteome</keyword>
<feature type="compositionally biased region" description="Basic residues" evidence="2">
    <location>
        <begin position="1"/>
        <end position="13"/>
    </location>
</feature>
<proteinExistence type="predicted"/>
<feature type="region of interest" description="Disordered" evidence="2">
    <location>
        <begin position="75"/>
        <end position="150"/>
    </location>
</feature>
<accession>A0A9J5YFA6</accession>
<evidence type="ECO:0000256" key="1">
    <source>
        <dbReference type="PROSITE-ProRule" id="PRU00047"/>
    </source>
</evidence>
<dbReference type="PROSITE" id="PS50158">
    <property type="entry name" value="ZF_CCHC"/>
    <property type="match status" value="1"/>
</dbReference>
<dbReference type="InterPro" id="IPR001878">
    <property type="entry name" value="Znf_CCHC"/>
</dbReference>
<dbReference type="Proteomes" id="UP000824120">
    <property type="component" value="Chromosome 6"/>
</dbReference>
<dbReference type="SMART" id="SM00343">
    <property type="entry name" value="ZnF_C2HC"/>
    <property type="match status" value="1"/>
</dbReference>
<dbReference type="GO" id="GO:0008270">
    <property type="term" value="F:zinc ion binding"/>
    <property type="evidence" value="ECO:0007669"/>
    <property type="project" value="UniProtKB-KW"/>
</dbReference>
<protein>
    <recommendedName>
        <fullName evidence="3">CCHC-type domain-containing protein</fullName>
    </recommendedName>
</protein>
<dbReference type="PANTHER" id="PTHR34482">
    <property type="entry name" value="DNA DAMAGE-INDUCIBLE PROTEIN 1-LIKE"/>
    <property type="match status" value="1"/>
</dbReference>
<feature type="compositionally biased region" description="Polar residues" evidence="2">
    <location>
        <begin position="91"/>
        <end position="118"/>
    </location>
</feature>
<evidence type="ECO:0000259" key="3">
    <source>
        <dbReference type="PROSITE" id="PS50158"/>
    </source>
</evidence>
<dbReference type="EMBL" id="JACXVP010000006">
    <property type="protein sequence ID" value="KAG5598937.1"/>
    <property type="molecule type" value="Genomic_DNA"/>
</dbReference>
<organism evidence="4 5">
    <name type="scientific">Solanum commersonii</name>
    <name type="common">Commerson's wild potato</name>
    <name type="synonym">Commerson's nightshade</name>
    <dbReference type="NCBI Taxonomy" id="4109"/>
    <lineage>
        <taxon>Eukaryota</taxon>
        <taxon>Viridiplantae</taxon>
        <taxon>Streptophyta</taxon>
        <taxon>Embryophyta</taxon>
        <taxon>Tracheophyta</taxon>
        <taxon>Spermatophyta</taxon>
        <taxon>Magnoliopsida</taxon>
        <taxon>eudicotyledons</taxon>
        <taxon>Gunneridae</taxon>
        <taxon>Pentapetalae</taxon>
        <taxon>asterids</taxon>
        <taxon>lamiids</taxon>
        <taxon>Solanales</taxon>
        <taxon>Solanaceae</taxon>
        <taxon>Solanoideae</taxon>
        <taxon>Solaneae</taxon>
        <taxon>Solanum</taxon>
    </lineage>
</organism>
<feature type="domain" description="CCHC-type" evidence="3">
    <location>
        <begin position="171"/>
        <end position="186"/>
    </location>
</feature>
<evidence type="ECO:0000313" key="5">
    <source>
        <dbReference type="Proteomes" id="UP000824120"/>
    </source>
</evidence>
<keyword evidence="1" id="KW-0863">Zinc-finger</keyword>
<comment type="caution">
    <text evidence="4">The sequence shown here is derived from an EMBL/GenBank/DDBJ whole genome shotgun (WGS) entry which is preliminary data.</text>
</comment>
<evidence type="ECO:0000256" key="2">
    <source>
        <dbReference type="SAM" id="MobiDB-lite"/>
    </source>
</evidence>
<dbReference type="AlphaFoldDB" id="A0A9J5YFA6"/>
<reference evidence="4 5" key="1">
    <citation type="submission" date="2020-09" db="EMBL/GenBank/DDBJ databases">
        <title>De no assembly of potato wild relative species, Solanum commersonii.</title>
        <authorList>
            <person name="Cho K."/>
        </authorList>
    </citation>
    <scope>NUCLEOTIDE SEQUENCE [LARGE SCALE GENOMIC DNA]</scope>
    <source>
        <strain evidence="4">LZ3.2</strain>
        <tissue evidence="4">Leaf</tissue>
    </source>
</reference>
<evidence type="ECO:0000313" key="4">
    <source>
        <dbReference type="EMBL" id="KAG5598937.1"/>
    </source>
</evidence>
<keyword evidence="1" id="KW-0862">Zinc</keyword>
<dbReference type="SUPFAM" id="SSF57756">
    <property type="entry name" value="Retrovirus zinc finger-like domains"/>
    <property type="match status" value="1"/>
</dbReference>
<name>A0A9J5YFA6_SOLCO</name>
<feature type="region of interest" description="Disordered" evidence="2">
    <location>
        <begin position="1"/>
        <end position="28"/>
    </location>
</feature>
<keyword evidence="1" id="KW-0479">Metal-binding</keyword>
<dbReference type="PANTHER" id="PTHR34482:SF57">
    <property type="entry name" value="RETROTRANSPOSON GAG DOMAIN-CONTAINING PROTEIN"/>
    <property type="match status" value="1"/>
</dbReference>
<dbReference type="GO" id="GO:0003676">
    <property type="term" value="F:nucleic acid binding"/>
    <property type="evidence" value="ECO:0007669"/>
    <property type="project" value="InterPro"/>
</dbReference>
<feature type="compositionally biased region" description="Polar residues" evidence="2">
    <location>
        <begin position="129"/>
        <end position="145"/>
    </location>
</feature>
<dbReference type="OrthoDB" id="3863715at2759"/>
<gene>
    <name evidence="4" type="ORF">H5410_030307</name>
</gene>
<dbReference type="Pfam" id="PF00098">
    <property type="entry name" value="zf-CCHC"/>
    <property type="match status" value="1"/>
</dbReference>
<dbReference type="Gene3D" id="4.10.60.10">
    <property type="entry name" value="Zinc finger, CCHC-type"/>
    <property type="match status" value="1"/>
</dbReference>